<dbReference type="InterPro" id="IPR043536">
    <property type="entry name" value="HCF1/2"/>
</dbReference>
<evidence type="ECO:0000313" key="1">
    <source>
        <dbReference type="Ensembl" id="ENSSORP00005024986.1"/>
    </source>
</evidence>
<dbReference type="PANTHER" id="PTHR46003">
    <property type="entry name" value="HOST CELL FACTOR"/>
    <property type="match status" value="1"/>
</dbReference>
<reference evidence="1" key="2">
    <citation type="submission" date="2025-08" db="UniProtKB">
        <authorList>
            <consortium name="Ensembl"/>
        </authorList>
    </citation>
    <scope>IDENTIFICATION</scope>
</reference>
<accession>A0A673A6S6</accession>
<dbReference type="AlphaFoldDB" id="A0A673A6S6"/>
<keyword evidence="2" id="KW-1185">Reference proteome</keyword>
<dbReference type="InterPro" id="IPR013783">
    <property type="entry name" value="Ig-like_fold"/>
</dbReference>
<reference evidence="1" key="3">
    <citation type="submission" date="2025-09" db="UniProtKB">
        <authorList>
            <consortium name="Ensembl"/>
        </authorList>
    </citation>
    <scope>IDENTIFICATION</scope>
</reference>
<evidence type="ECO:0008006" key="3">
    <source>
        <dbReference type="Google" id="ProtNLM"/>
    </source>
</evidence>
<reference evidence="1" key="1">
    <citation type="submission" date="2019-06" db="EMBL/GenBank/DDBJ databases">
        <authorList>
            <consortium name="Wellcome Sanger Institute Data Sharing"/>
        </authorList>
    </citation>
    <scope>NUCLEOTIDE SEQUENCE [LARGE SCALE GENOMIC DNA]</scope>
</reference>
<evidence type="ECO:0000313" key="2">
    <source>
        <dbReference type="Proteomes" id="UP000472271"/>
    </source>
</evidence>
<dbReference type="Gene3D" id="2.60.40.10">
    <property type="entry name" value="Immunoglobulins"/>
    <property type="match status" value="3"/>
</dbReference>
<sequence length="187" mass="20653">WYDVGIVKVTNMVVTHYYVPYDDNDDSGVMPDYSQMKKVELQPGNRLQVSAFKTCLPGFPGAPCAIKISKNLDGAQLTWEPPASGSGSGPAQLAFMRVYCGPSPSCLVQSTSLANAHIDYTTKPAIIFRIAARNQKGYGPATQVRWLQGKTDHRPHPQTVTHKLCTVMVDYGTWTKVCGHVEFRIFT</sequence>
<proteinExistence type="predicted"/>
<dbReference type="InterPro" id="IPR036116">
    <property type="entry name" value="FN3_sf"/>
</dbReference>
<name>A0A673A6S6_9TELE</name>
<protein>
    <recommendedName>
        <fullName evidence="3">Fibronectin type-III domain-containing protein</fullName>
    </recommendedName>
</protein>
<dbReference type="GO" id="GO:0003713">
    <property type="term" value="F:transcription coactivator activity"/>
    <property type="evidence" value="ECO:0007669"/>
    <property type="project" value="TreeGrafter"/>
</dbReference>
<dbReference type="InParanoid" id="A0A673A6S6"/>
<organism evidence="1 2">
    <name type="scientific">Sphaeramia orbicularis</name>
    <name type="common">orbiculate cardinalfish</name>
    <dbReference type="NCBI Taxonomy" id="375764"/>
    <lineage>
        <taxon>Eukaryota</taxon>
        <taxon>Metazoa</taxon>
        <taxon>Chordata</taxon>
        <taxon>Craniata</taxon>
        <taxon>Vertebrata</taxon>
        <taxon>Euteleostomi</taxon>
        <taxon>Actinopterygii</taxon>
        <taxon>Neopterygii</taxon>
        <taxon>Teleostei</taxon>
        <taxon>Neoteleostei</taxon>
        <taxon>Acanthomorphata</taxon>
        <taxon>Gobiaria</taxon>
        <taxon>Kurtiformes</taxon>
        <taxon>Apogonoidei</taxon>
        <taxon>Apogonidae</taxon>
        <taxon>Apogoninae</taxon>
        <taxon>Sphaeramia</taxon>
    </lineage>
</organism>
<dbReference type="SUPFAM" id="SSF49265">
    <property type="entry name" value="Fibronectin type III"/>
    <property type="match status" value="1"/>
</dbReference>
<dbReference type="Proteomes" id="UP000472271">
    <property type="component" value="Chromosome 7"/>
</dbReference>
<dbReference type="PANTHER" id="PTHR46003:SF3">
    <property type="entry name" value="HOST CELL FACTOR 1"/>
    <property type="match status" value="1"/>
</dbReference>
<dbReference type="Ensembl" id="ENSSORT00005025733.1">
    <property type="protein sequence ID" value="ENSSORP00005024986.1"/>
    <property type="gene ID" value="ENSSORG00005012044.1"/>
</dbReference>
<dbReference type="GO" id="GO:0006338">
    <property type="term" value="P:chromatin remodeling"/>
    <property type="evidence" value="ECO:0007669"/>
    <property type="project" value="TreeGrafter"/>
</dbReference>
<dbReference type="GO" id="GO:0035097">
    <property type="term" value="C:histone methyltransferase complex"/>
    <property type="evidence" value="ECO:0007669"/>
    <property type="project" value="TreeGrafter"/>
</dbReference>